<dbReference type="eggNOG" id="COG1655">
    <property type="taxonomic scope" value="Bacteria"/>
</dbReference>
<protein>
    <recommendedName>
        <fullName evidence="3">DUF2225 domain-containing protein</fullName>
    </recommendedName>
</protein>
<dbReference type="AlphaFoldDB" id="A0A1H9I862"/>
<keyword evidence="2" id="KW-1185">Reference proteome</keyword>
<proteinExistence type="predicted"/>
<reference evidence="1 2" key="1">
    <citation type="submission" date="2016-10" db="EMBL/GenBank/DDBJ databases">
        <authorList>
            <person name="de Groot N.N."/>
        </authorList>
    </citation>
    <scope>NUCLEOTIDE SEQUENCE [LARGE SCALE GENOMIC DNA]</scope>
    <source>
        <strain evidence="1 2">B25</strain>
    </source>
</reference>
<dbReference type="OrthoDB" id="367491at2"/>
<dbReference type="RefSeq" id="WP_074644751.1">
    <property type="nucleotide sequence ID" value="NZ_AP025286.1"/>
</dbReference>
<dbReference type="Proteomes" id="UP000182360">
    <property type="component" value="Unassembled WGS sequence"/>
</dbReference>
<dbReference type="InterPro" id="IPR018708">
    <property type="entry name" value="DUF2225"/>
</dbReference>
<sequence>MATSKKGGPEKKVGISYWSKDKVSCPVCKKAFEREVMRSGNGRMIAGGLTEELHRIYEPSAKFGRIYPLIYEIGVCPNCHTALFWNDFTEKIDPDDADKLFEHSEKRHKACEEIFPYYNLKHERSLFDGTAMYYLALMTYDDMGPYALPTMKKAIITLRLAWLTAEINQRCADHNYDLISKMFYSKALFFYQQAVINETERIEKSSTLNNMGPDIDKNYGWDGVIYLCGLLEYKYGQQEDIQMRLKKLSESKTAIARIFGLGKSSKSKPGPLLEHARNLYDNLSKLVNDDEF</sequence>
<evidence type="ECO:0000313" key="2">
    <source>
        <dbReference type="Proteomes" id="UP000182360"/>
    </source>
</evidence>
<evidence type="ECO:0008006" key="3">
    <source>
        <dbReference type="Google" id="ProtNLM"/>
    </source>
</evidence>
<gene>
    <name evidence="1" type="ORF">SAMN04487977_1097</name>
</gene>
<accession>A0A1H9I862</accession>
<organism evidence="1 2">
    <name type="scientific">Treponema bryantii</name>
    <dbReference type="NCBI Taxonomy" id="163"/>
    <lineage>
        <taxon>Bacteria</taxon>
        <taxon>Pseudomonadati</taxon>
        <taxon>Spirochaetota</taxon>
        <taxon>Spirochaetia</taxon>
        <taxon>Spirochaetales</taxon>
        <taxon>Treponemataceae</taxon>
        <taxon>Treponema</taxon>
    </lineage>
</organism>
<evidence type="ECO:0000313" key="1">
    <source>
        <dbReference type="EMBL" id="SEQ70726.1"/>
    </source>
</evidence>
<dbReference type="EMBL" id="FOFU01000009">
    <property type="protein sequence ID" value="SEQ70726.1"/>
    <property type="molecule type" value="Genomic_DNA"/>
</dbReference>
<dbReference type="STRING" id="163.SAMN04487775_102109"/>
<dbReference type="Pfam" id="PF09986">
    <property type="entry name" value="DUF2225"/>
    <property type="match status" value="1"/>
</dbReference>
<name>A0A1H9I862_9SPIR</name>